<reference evidence="9 11" key="1">
    <citation type="journal article" date="2014" name="BMC Genomics">
        <title>Genome sequence of Anopheles sinensis provides insight into genetics basis of mosquito competence for malaria parasites.</title>
        <authorList>
            <person name="Zhou D."/>
            <person name="Zhang D."/>
            <person name="Ding G."/>
            <person name="Shi L."/>
            <person name="Hou Q."/>
            <person name="Ye Y."/>
            <person name="Xu Y."/>
            <person name="Zhou H."/>
            <person name="Xiong C."/>
            <person name="Li S."/>
            <person name="Yu J."/>
            <person name="Hong S."/>
            <person name="Yu X."/>
            <person name="Zou P."/>
            <person name="Chen C."/>
            <person name="Chang X."/>
            <person name="Wang W."/>
            <person name="Lv Y."/>
            <person name="Sun Y."/>
            <person name="Ma L."/>
            <person name="Shen B."/>
            <person name="Zhu C."/>
        </authorList>
    </citation>
    <scope>NUCLEOTIDE SEQUENCE [LARGE SCALE GENOMIC DNA]</scope>
</reference>
<evidence type="ECO:0000256" key="7">
    <source>
        <dbReference type="ARBA" id="ARBA00023224"/>
    </source>
</evidence>
<evidence type="ECO:0000256" key="6">
    <source>
        <dbReference type="ARBA" id="ARBA00023170"/>
    </source>
</evidence>
<sequence length="444" mass="50378">MVLELLSNKQLFKNDFLRSARKLVRICQLFGTVPWYLDLLGGGFHHREQQQAGLRCWRLWCIKGLNVLYSIVIASAIITATVLQHSEFDWKMPFMTQMLYISEYIAANGVVLMVLIGCHYQRCFYRKFAEKLLAITASIASCGAAVDFQRIETIFNRLLLGVALFFGTVLAVDFLYNDQSFWSFVRSSSVYTLSNIINVLGLIQYAYLLYFIYLFYGDVNRLLMSYTVHASRDKHFRARRRLSYETTVVTPSDGGATLLYDYAHLVDLLRSIHLELNELLEQVNDCFGVLIVSTTTASFVVLSLQFFAIYSLTTVRGWKVSDTLLLVYTVLWIVLHGAKVLMVLYPSHLVQKERERTGPILYHFNPHEKDTALANALMKFSNQLLHETGHQTACGLIHLEMTLISTMVGALTTYLVILIQFDTAVSQGQSAGNSSQKGSSGTQR</sequence>
<dbReference type="GO" id="GO:0007165">
    <property type="term" value="P:signal transduction"/>
    <property type="evidence" value="ECO:0007669"/>
    <property type="project" value="UniProtKB-KW"/>
</dbReference>
<dbReference type="VEuPathDB" id="VectorBase:ASIC019161"/>
<keyword evidence="5 8" id="KW-0472">Membrane</keyword>
<evidence type="ECO:0000256" key="3">
    <source>
        <dbReference type="ARBA" id="ARBA00022692"/>
    </source>
</evidence>
<evidence type="ECO:0000256" key="5">
    <source>
        <dbReference type="ARBA" id="ARBA00023136"/>
    </source>
</evidence>
<feature type="transmembrane region" description="Helical" evidence="8">
    <location>
        <begin position="325"/>
        <end position="345"/>
    </location>
</feature>
<dbReference type="VEuPathDB" id="VectorBase:ASIS008418"/>
<dbReference type="GO" id="GO:0030425">
    <property type="term" value="C:dendrite"/>
    <property type="evidence" value="ECO:0007669"/>
    <property type="project" value="TreeGrafter"/>
</dbReference>
<protein>
    <recommendedName>
        <fullName evidence="8">Gustatory receptor</fullName>
    </recommendedName>
</protein>
<dbReference type="PANTHER" id="PTHR21143:SF134">
    <property type="entry name" value="GUSTATORY RECEPTOR"/>
    <property type="match status" value="1"/>
</dbReference>
<evidence type="ECO:0000256" key="4">
    <source>
        <dbReference type="ARBA" id="ARBA00022989"/>
    </source>
</evidence>
<dbReference type="GO" id="GO:0050909">
    <property type="term" value="P:sensory perception of taste"/>
    <property type="evidence" value="ECO:0007669"/>
    <property type="project" value="InterPro"/>
</dbReference>
<dbReference type="Pfam" id="PF08395">
    <property type="entry name" value="7tm_7"/>
    <property type="match status" value="1"/>
</dbReference>
<dbReference type="EMBL" id="KE525350">
    <property type="protein sequence ID" value="KFB51103.1"/>
    <property type="molecule type" value="Genomic_DNA"/>
</dbReference>
<accession>A0A084WLK9</accession>
<feature type="transmembrane region" description="Helical" evidence="8">
    <location>
        <begin position="196"/>
        <end position="216"/>
    </location>
</feature>
<evidence type="ECO:0000256" key="1">
    <source>
        <dbReference type="ARBA" id="ARBA00004651"/>
    </source>
</evidence>
<keyword evidence="3 8" id="KW-0812">Transmembrane</keyword>
<keyword evidence="11" id="KW-1185">Reference proteome</keyword>
<proteinExistence type="inferred from homology"/>
<comment type="caution">
    <text evidence="8">Lacks conserved residue(s) required for the propagation of feature annotation.</text>
</comment>
<organism evidence="9">
    <name type="scientific">Anopheles sinensis</name>
    <name type="common">Mosquito</name>
    <dbReference type="NCBI Taxonomy" id="74873"/>
    <lineage>
        <taxon>Eukaryota</taxon>
        <taxon>Metazoa</taxon>
        <taxon>Ecdysozoa</taxon>
        <taxon>Arthropoda</taxon>
        <taxon>Hexapoda</taxon>
        <taxon>Insecta</taxon>
        <taxon>Pterygota</taxon>
        <taxon>Neoptera</taxon>
        <taxon>Endopterygota</taxon>
        <taxon>Diptera</taxon>
        <taxon>Nematocera</taxon>
        <taxon>Culicoidea</taxon>
        <taxon>Culicidae</taxon>
        <taxon>Anophelinae</taxon>
        <taxon>Anopheles</taxon>
    </lineage>
</organism>
<keyword evidence="2 8" id="KW-1003">Cell membrane</keyword>
<dbReference type="GO" id="GO:0030424">
    <property type="term" value="C:axon"/>
    <property type="evidence" value="ECO:0007669"/>
    <property type="project" value="TreeGrafter"/>
</dbReference>
<dbReference type="Proteomes" id="UP000030765">
    <property type="component" value="Unassembled WGS sequence"/>
</dbReference>
<name>A0A084WLK9_ANOSI</name>
<evidence type="ECO:0000256" key="2">
    <source>
        <dbReference type="ARBA" id="ARBA00022475"/>
    </source>
</evidence>
<dbReference type="OrthoDB" id="6478931at2759"/>
<feature type="transmembrane region" description="Helical" evidence="8">
    <location>
        <begin position="287"/>
        <end position="313"/>
    </location>
</feature>
<dbReference type="AlphaFoldDB" id="A0A084WLK9"/>
<evidence type="ECO:0000313" key="9">
    <source>
        <dbReference type="EMBL" id="KFB51103.1"/>
    </source>
</evidence>
<keyword evidence="7 8" id="KW-0807">Transducer</keyword>
<feature type="transmembrane region" description="Helical" evidence="8">
    <location>
        <begin position="98"/>
        <end position="118"/>
    </location>
</feature>
<evidence type="ECO:0000256" key="8">
    <source>
        <dbReference type="RuleBase" id="RU363108"/>
    </source>
</evidence>
<evidence type="ECO:0000313" key="11">
    <source>
        <dbReference type="Proteomes" id="UP000030765"/>
    </source>
</evidence>
<keyword evidence="6 8" id="KW-0675">Receptor</keyword>
<evidence type="ECO:0000313" key="10">
    <source>
        <dbReference type="EnsemblMetazoa" id="ASIC019161-PA"/>
    </source>
</evidence>
<dbReference type="GO" id="GO:0005886">
    <property type="term" value="C:plasma membrane"/>
    <property type="evidence" value="ECO:0007669"/>
    <property type="project" value="UniProtKB-SubCell"/>
</dbReference>
<dbReference type="GO" id="GO:0043025">
    <property type="term" value="C:neuronal cell body"/>
    <property type="evidence" value="ECO:0007669"/>
    <property type="project" value="TreeGrafter"/>
</dbReference>
<gene>
    <name evidence="9" type="ORF">ZHAS_00019161</name>
</gene>
<comment type="subcellular location">
    <subcellularLocation>
        <location evidence="1 8">Cell membrane</location>
        <topology evidence="1 8">Multi-pass membrane protein</topology>
    </subcellularLocation>
</comment>
<dbReference type="InterPro" id="IPR013604">
    <property type="entry name" value="7TM_chemorcpt"/>
</dbReference>
<dbReference type="EnsemblMetazoa" id="ASIC019161-RA">
    <property type="protein sequence ID" value="ASIC019161-PA"/>
    <property type="gene ID" value="ASIC019161"/>
</dbReference>
<dbReference type="EMBL" id="ATLV01024255">
    <property type="status" value="NOT_ANNOTATED_CDS"/>
    <property type="molecule type" value="Genomic_DNA"/>
</dbReference>
<feature type="transmembrane region" description="Helical" evidence="8">
    <location>
        <begin position="67"/>
        <end position="86"/>
    </location>
</feature>
<dbReference type="OMA" id="CGSHLER"/>
<comment type="function">
    <text evidence="8">Gustatory receptor which mediates acceptance or avoidance behavior, depending on its substrates.</text>
</comment>
<dbReference type="GO" id="GO:0007635">
    <property type="term" value="P:chemosensory behavior"/>
    <property type="evidence" value="ECO:0007669"/>
    <property type="project" value="TreeGrafter"/>
</dbReference>
<dbReference type="GO" id="GO:0008049">
    <property type="term" value="P:male courtship behavior"/>
    <property type="evidence" value="ECO:0007669"/>
    <property type="project" value="TreeGrafter"/>
</dbReference>
<feature type="transmembrane region" description="Helical" evidence="8">
    <location>
        <begin position="158"/>
        <end position="176"/>
    </location>
</feature>
<keyword evidence="4 8" id="KW-1133">Transmembrane helix</keyword>
<dbReference type="STRING" id="74873.A0A084WLK9"/>
<reference evidence="10" key="2">
    <citation type="submission" date="2020-05" db="UniProtKB">
        <authorList>
            <consortium name="EnsemblMetazoa"/>
        </authorList>
    </citation>
    <scope>IDENTIFICATION</scope>
</reference>
<comment type="similarity">
    <text evidence="8">Belongs to the insect chemoreceptor superfamily. Gustatory receptor (GR) family.</text>
</comment>
<dbReference type="PANTHER" id="PTHR21143">
    <property type="entry name" value="INVERTEBRATE GUSTATORY RECEPTOR"/>
    <property type="match status" value="1"/>
</dbReference>